<dbReference type="GO" id="GO:0005829">
    <property type="term" value="C:cytosol"/>
    <property type="evidence" value="ECO:0007669"/>
    <property type="project" value="TreeGrafter"/>
</dbReference>
<accession>A0A6A6JZX0</accession>
<evidence type="ECO:0000259" key="1">
    <source>
        <dbReference type="Pfam" id="PF07516"/>
    </source>
</evidence>
<reference evidence="2 3" key="1">
    <citation type="journal article" date="2020" name="Mol. Plant">
        <title>The Chromosome-Based Rubber Tree Genome Provides New Insights into Spurge Genome Evolution and Rubber Biosynthesis.</title>
        <authorList>
            <person name="Liu J."/>
            <person name="Shi C."/>
            <person name="Shi C.C."/>
            <person name="Li W."/>
            <person name="Zhang Q.J."/>
            <person name="Zhang Y."/>
            <person name="Li K."/>
            <person name="Lu H.F."/>
            <person name="Shi C."/>
            <person name="Zhu S.T."/>
            <person name="Xiao Z.Y."/>
            <person name="Nan H."/>
            <person name="Yue Y."/>
            <person name="Zhu X.G."/>
            <person name="Wu Y."/>
            <person name="Hong X.N."/>
            <person name="Fan G.Y."/>
            <person name="Tong Y."/>
            <person name="Zhang D."/>
            <person name="Mao C.L."/>
            <person name="Liu Y.L."/>
            <person name="Hao S.J."/>
            <person name="Liu W.Q."/>
            <person name="Lv M.Q."/>
            <person name="Zhang H.B."/>
            <person name="Liu Y."/>
            <person name="Hu-Tang G.R."/>
            <person name="Wang J.P."/>
            <person name="Wang J.H."/>
            <person name="Sun Y.H."/>
            <person name="Ni S.B."/>
            <person name="Chen W.B."/>
            <person name="Zhang X.C."/>
            <person name="Jiao Y.N."/>
            <person name="Eichler E.E."/>
            <person name="Li G.H."/>
            <person name="Liu X."/>
            <person name="Gao L.Z."/>
        </authorList>
    </citation>
    <scope>NUCLEOTIDE SEQUENCE [LARGE SCALE GENOMIC DNA]</scope>
    <source>
        <strain evidence="3">cv. GT1</strain>
        <tissue evidence="2">Leaf</tissue>
    </source>
</reference>
<gene>
    <name evidence="2" type="ORF">GH714_042926</name>
</gene>
<evidence type="ECO:0000313" key="2">
    <source>
        <dbReference type="EMBL" id="KAF2282102.1"/>
    </source>
</evidence>
<dbReference type="GO" id="GO:0006886">
    <property type="term" value="P:intracellular protein transport"/>
    <property type="evidence" value="ECO:0007669"/>
    <property type="project" value="InterPro"/>
</dbReference>
<protein>
    <recommendedName>
        <fullName evidence="1">SecA Wing/Scaffold domain-containing protein</fullName>
    </recommendedName>
</protein>
<dbReference type="AlphaFoldDB" id="A0A6A6JZX0"/>
<dbReference type="GO" id="GO:0017038">
    <property type="term" value="P:protein import"/>
    <property type="evidence" value="ECO:0007669"/>
    <property type="project" value="InterPro"/>
</dbReference>
<dbReference type="Proteomes" id="UP000467840">
    <property type="component" value="Unassembled WGS sequence"/>
</dbReference>
<feature type="domain" description="SecA Wing/Scaffold" evidence="1">
    <location>
        <begin position="76"/>
        <end position="209"/>
    </location>
</feature>
<dbReference type="PANTHER" id="PTHR30612:SF0">
    <property type="entry name" value="CHLOROPLAST PROTEIN-TRANSPORTING ATPASE"/>
    <property type="match status" value="1"/>
</dbReference>
<evidence type="ECO:0000313" key="3">
    <source>
        <dbReference type="Proteomes" id="UP000467840"/>
    </source>
</evidence>
<name>A0A6A6JZX0_HEVBR</name>
<dbReference type="PANTHER" id="PTHR30612">
    <property type="entry name" value="SECA INNER MEMBRANE COMPONENT OF SEC PROTEIN SECRETION SYSTEM"/>
    <property type="match status" value="1"/>
</dbReference>
<dbReference type="GO" id="GO:0005524">
    <property type="term" value="F:ATP binding"/>
    <property type="evidence" value="ECO:0007669"/>
    <property type="project" value="InterPro"/>
</dbReference>
<dbReference type="GO" id="GO:0005886">
    <property type="term" value="C:plasma membrane"/>
    <property type="evidence" value="ECO:0007669"/>
    <property type="project" value="TreeGrafter"/>
</dbReference>
<dbReference type="EMBL" id="JAAGAX010000511">
    <property type="protein sequence ID" value="KAF2282102.1"/>
    <property type="molecule type" value="Genomic_DNA"/>
</dbReference>
<keyword evidence="3" id="KW-1185">Reference proteome</keyword>
<sequence>MLAKDELSGITSDEERSARYEQLVAQAKRDRDVVVEAGGTPDCPSFSFPWRRLAENFWLRQSQRNVKKAGYEEGEAIQHRWISKAIERAQKKVESRNYDIRKSLLRFDDVINEQRRVVFEQRNQVLDNDTYDFAFMYHSVNKDLVSRIIKDKYYDHNSETCEPLLLEVKRIYGVELELEKLQNLETKEQVVDYLDSFAHDLLERKAAEFVHNGENLWDFGKAGVNHVFGPSVDRALVCA</sequence>
<proteinExistence type="predicted"/>
<dbReference type="SUPFAM" id="SSF81886">
    <property type="entry name" value="Helical scaffold and wing domains of SecA"/>
    <property type="match status" value="1"/>
</dbReference>
<dbReference type="InterPro" id="IPR000185">
    <property type="entry name" value="SecA"/>
</dbReference>
<dbReference type="Pfam" id="PF07516">
    <property type="entry name" value="SecA_SW"/>
    <property type="match status" value="1"/>
</dbReference>
<comment type="caution">
    <text evidence="2">The sequence shown here is derived from an EMBL/GenBank/DDBJ whole genome shotgun (WGS) entry which is preliminary data.</text>
</comment>
<dbReference type="GO" id="GO:0006605">
    <property type="term" value="P:protein targeting"/>
    <property type="evidence" value="ECO:0007669"/>
    <property type="project" value="InterPro"/>
</dbReference>
<dbReference type="Gene3D" id="1.10.3060.10">
    <property type="entry name" value="Helical scaffold and wing domains of SecA"/>
    <property type="match status" value="1"/>
</dbReference>
<organism evidence="2 3">
    <name type="scientific">Hevea brasiliensis</name>
    <name type="common">Para rubber tree</name>
    <name type="synonym">Siphonia brasiliensis</name>
    <dbReference type="NCBI Taxonomy" id="3981"/>
    <lineage>
        <taxon>Eukaryota</taxon>
        <taxon>Viridiplantae</taxon>
        <taxon>Streptophyta</taxon>
        <taxon>Embryophyta</taxon>
        <taxon>Tracheophyta</taxon>
        <taxon>Spermatophyta</taxon>
        <taxon>Magnoliopsida</taxon>
        <taxon>eudicotyledons</taxon>
        <taxon>Gunneridae</taxon>
        <taxon>Pentapetalae</taxon>
        <taxon>rosids</taxon>
        <taxon>fabids</taxon>
        <taxon>Malpighiales</taxon>
        <taxon>Euphorbiaceae</taxon>
        <taxon>Crotonoideae</taxon>
        <taxon>Micrandreae</taxon>
        <taxon>Hevea</taxon>
    </lineage>
</organism>
<dbReference type="InterPro" id="IPR036266">
    <property type="entry name" value="SecA_Wing/Scaffold_sf"/>
</dbReference>
<dbReference type="InterPro" id="IPR011116">
    <property type="entry name" value="SecA_Wing/Scaffold"/>
</dbReference>